<feature type="region of interest" description="Disordered" evidence="1">
    <location>
        <begin position="34"/>
        <end position="54"/>
    </location>
</feature>
<organism evidence="2 3">
    <name type="scientific">Streptomyces angustmyceticus</name>
    <dbReference type="NCBI Taxonomy" id="285578"/>
    <lineage>
        <taxon>Bacteria</taxon>
        <taxon>Bacillati</taxon>
        <taxon>Actinomycetota</taxon>
        <taxon>Actinomycetes</taxon>
        <taxon>Kitasatosporales</taxon>
        <taxon>Streptomycetaceae</taxon>
        <taxon>Streptomyces</taxon>
    </lineage>
</organism>
<protein>
    <submittedName>
        <fullName evidence="2">Uncharacterized protein</fullName>
    </submittedName>
</protein>
<evidence type="ECO:0000313" key="3">
    <source>
        <dbReference type="Proteomes" id="UP000325598"/>
    </source>
</evidence>
<evidence type="ECO:0000256" key="1">
    <source>
        <dbReference type="SAM" id="MobiDB-lite"/>
    </source>
</evidence>
<name>A0A5J4L0Q6_9ACTN</name>
<dbReference type="EMBL" id="BLAG01000004">
    <property type="protein sequence ID" value="GES27977.1"/>
    <property type="molecule type" value="Genomic_DNA"/>
</dbReference>
<sequence>MRIPLPAAPPPGRGARRGADLRFAREHLAPWIRRRLTGRPSGDGRPAKRPELLP</sequence>
<reference evidence="2 3" key="1">
    <citation type="submission" date="2019-10" db="EMBL/GenBank/DDBJ databases">
        <title>Whole genome shotgun sequence of Streptomyces angustmyceticus NBRC 3934.</title>
        <authorList>
            <person name="Hosoyama A."/>
            <person name="Ichikawa N."/>
            <person name="Kimura A."/>
            <person name="Kitahashi Y."/>
            <person name="Komaki H."/>
            <person name="Uohara A."/>
        </authorList>
    </citation>
    <scope>NUCLEOTIDE SEQUENCE [LARGE SCALE GENOMIC DNA]</scope>
    <source>
        <strain evidence="2 3">NBRC 3934</strain>
    </source>
</reference>
<accession>A0A5J4L0Q6</accession>
<comment type="caution">
    <text evidence="2">The sequence shown here is derived from an EMBL/GenBank/DDBJ whole genome shotgun (WGS) entry which is preliminary data.</text>
</comment>
<keyword evidence="3" id="KW-1185">Reference proteome</keyword>
<proteinExistence type="predicted"/>
<gene>
    <name evidence="2" type="ORF">San01_04640</name>
</gene>
<dbReference type="AlphaFoldDB" id="A0A5J4L0Q6"/>
<evidence type="ECO:0000313" key="2">
    <source>
        <dbReference type="EMBL" id="GES27977.1"/>
    </source>
</evidence>
<dbReference type="Proteomes" id="UP000325598">
    <property type="component" value="Unassembled WGS sequence"/>
</dbReference>
<feature type="compositionally biased region" description="Basic and acidic residues" evidence="1">
    <location>
        <begin position="45"/>
        <end position="54"/>
    </location>
</feature>